<dbReference type="InterPro" id="IPR029000">
    <property type="entry name" value="Cyclophilin-like_dom_sf"/>
</dbReference>
<dbReference type="PANTHER" id="PTHR34698">
    <property type="entry name" value="5-OXOPROLINASE SUBUNIT B"/>
    <property type="match status" value="1"/>
</dbReference>
<evidence type="ECO:0000313" key="7">
    <source>
        <dbReference type="Proteomes" id="UP000254425"/>
    </source>
</evidence>
<sequence>MAGAAAAGGPVTGAGVPVPEHAVLAAAPAAGGRPSVTYRQAGDRCVLVEYGPPELDLRLNFHVLRMLSALGADPPPGLLDAAPGLRSVLLCFDPSRTARTALVDHLHTLHERQPDLSGVTLPSRRVTLPLAFDDTATREAVVRYARTIRPDASNTRGGNNIDYIAAQNGLPGRDALYEAILATEWWTAFTGFAPGLPFLFPLRGPTALSVPKYNPTRAWTPEGAVGIGGPCVAIYPAESPGSYQLFGRTLPVSDVFARNRVFGDDPFLLRAGDRVRFTLCGEEELLELRRQVLEDQYVYRIEDAPLALAAHVRGAVPGGTGHPDGSGRAWAGGEVP</sequence>
<evidence type="ECO:0000256" key="1">
    <source>
        <dbReference type="ARBA" id="ARBA00022741"/>
    </source>
</evidence>
<dbReference type="AlphaFoldDB" id="A0A345XS52"/>
<keyword evidence="3" id="KW-0067">ATP-binding</keyword>
<dbReference type="Gene3D" id="3.30.1360.40">
    <property type="match status" value="1"/>
</dbReference>
<keyword evidence="6" id="KW-0456">Lyase</keyword>
<proteinExistence type="predicted"/>
<dbReference type="EMBL" id="CP031320">
    <property type="protein sequence ID" value="AXK34468.1"/>
    <property type="molecule type" value="Genomic_DNA"/>
</dbReference>
<dbReference type="Proteomes" id="UP000254425">
    <property type="component" value="Chromosome"/>
</dbReference>
<dbReference type="SMART" id="SM00796">
    <property type="entry name" value="AHS1"/>
    <property type="match status" value="1"/>
</dbReference>
<keyword evidence="1" id="KW-0547">Nucleotide-binding</keyword>
<feature type="domain" description="Carboxyltransferase" evidence="5">
    <location>
        <begin position="36"/>
        <end position="269"/>
    </location>
</feature>
<reference evidence="6 7" key="1">
    <citation type="submission" date="2018-07" db="EMBL/GenBank/DDBJ databases">
        <title>Draft genome of the type strain Streptomyces armeniacus ATCC 15676.</title>
        <authorList>
            <person name="Labana P."/>
            <person name="Gosse J.T."/>
            <person name="Boddy C.N."/>
        </authorList>
    </citation>
    <scope>NUCLEOTIDE SEQUENCE [LARGE SCALE GENOMIC DNA]</scope>
    <source>
        <strain evidence="6 7">ATCC 15676</strain>
    </source>
</reference>
<dbReference type="GO" id="GO:0005524">
    <property type="term" value="F:ATP binding"/>
    <property type="evidence" value="ECO:0007669"/>
    <property type="project" value="UniProtKB-KW"/>
</dbReference>
<dbReference type="SUPFAM" id="SSF160467">
    <property type="entry name" value="PH0987 N-terminal domain-like"/>
    <property type="match status" value="1"/>
</dbReference>
<dbReference type="GO" id="GO:0016829">
    <property type="term" value="F:lyase activity"/>
    <property type="evidence" value="ECO:0007669"/>
    <property type="project" value="UniProtKB-KW"/>
</dbReference>
<accession>A0A345XS52</accession>
<feature type="region of interest" description="Disordered" evidence="4">
    <location>
        <begin position="317"/>
        <end position="336"/>
    </location>
</feature>
<dbReference type="Gene3D" id="2.40.100.10">
    <property type="entry name" value="Cyclophilin-like"/>
    <property type="match status" value="1"/>
</dbReference>
<dbReference type="Pfam" id="PF02682">
    <property type="entry name" value="CT_C_D"/>
    <property type="match status" value="1"/>
</dbReference>
<dbReference type="SUPFAM" id="SSF50891">
    <property type="entry name" value="Cyclophilin-like"/>
    <property type="match status" value="1"/>
</dbReference>
<dbReference type="GO" id="GO:0016787">
    <property type="term" value="F:hydrolase activity"/>
    <property type="evidence" value="ECO:0007669"/>
    <property type="project" value="UniProtKB-KW"/>
</dbReference>
<evidence type="ECO:0000313" key="6">
    <source>
        <dbReference type="EMBL" id="AXK34468.1"/>
    </source>
</evidence>
<name>A0A345XS52_9ACTN</name>
<protein>
    <submittedName>
        <fullName evidence="6">Urea amidolyase</fullName>
    </submittedName>
</protein>
<dbReference type="KEGG" id="sarm:DVA86_19285"/>
<evidence type="ECO:0000259" key="5">
    <source>
        <dbReference type="SMART" id="SM00796"/>
    </source>
</evidence>
<gene>
    <name evidence="6" type="ORF">DVA86_19285</name>
</gene>
<dbReference type="InterPro" id="IPR010016">
    <property type="entry name" value="PxpB"/>
</dbReference>
<dbReference type="PANTHER" id="PTHR34698:SF2">
    <property type="entry name" value="5-OXOPROLINASE SUBUNIT B"/>
    <property type="match status" value="1"/>
</dbReference>
<keyword evidence="7" id="KW-1185">Reference proteome</keyword>
<dbReference type="InterPro" id="IPR003833">
    <property type="entry name" value="CT_C_D"/>
</dbReference>
<evidence type="ECO:0000256" key="4">
    <source>
        <dbReference type="SAM" id="MobiDB-lite"/>
    </source>
</evidence>
<evidence type="ECO:0000256" key="3">
    <source>
        <dbReference type="ARBA" id="ARBA00022840"/>
    </source>
</evidence>
<evidence type="ECO:0000256" key="2">
    <source>
        <dbReference type="ARBA" id="ARBA00022801"/>
    </source>
</evidence>
<organism evidence="6 7">
    <name type="scientific">Streptomyces armeniacus</name>
    <dbReference type="NCBI Taxonomy" id="83291"/>
    <lineage>
        <taxon>Bacteria</taxon>
        <taxon>Bacillati</taxon>
        <taxon>Actinomycetota</taxon>
        <taxon>Actinomycetes</taxon>
        <taxon>Kitasatosporales</taxon>
        <taxon>Streptomycetaceae</taxon>
        <taxon>Streptomyces</taxon>
    </lineage>
</organism>
<keyword evidence="2" id="KW-0378">Hydrolase</keyword>